<dbReference type="PROSITE" id="PS51475">
    <property type="entry name" value="PROTEASOME_ALPHA_2"/>
    <property type="match status" value="1"/>
</dbReference>
<accession>A0A2P6TZ17</accession>
<dbReference type="EMBL" id="LHPG02000004">
    <property type="protein sequence ID" value="PRW59304.1"/>
    <property type="molecule type" value="Genomic_DNA"/>
</dbReference>
<evidence type="ECO:0000256" key="1">
    <source>
        <dbReference type="ARBA" id="ARBA00002000"/>
    </source>
</evidence>
<evidence type="ECO:0000313" key="12">
    <source>
        <dbReference type="EMBL" id="PRW59304.1"/>
    </source>
</evidence>
<comment type="similarity">
    <text evidence="8">Belongs to the peptidase T1A family.</text>
</comment>
<dbReference type="SUPFAM" id="SSF58113">
    <property type="entry name" value="Apolipoprotein A-I"/>
    <property type="match status" value="1"/>
</dbReference>
<dbReference type="SUPFAM" id="SSF56235">
    <property type="entry name" value="N-terminal nucleophile aminohydrolases (Ntn hydrolases)"/>
    <property type="match status" value="1"/>
</dbReference>
<dbReference type="GO" id="GO:0005737">
    <property type="term" value="C:cytoplasm"/>
    <property type="evidence" value="ECO:0007669"/>
    <property type="project" value="UniProtKB-SubCell"/>
</dbReference>
<dbReference type="PANTHER" id="PTHR11599">
    <property type="entry name" value="PROTEASOME SUBUNIT ALPHA/BETA"/>
    <property type="match status" value="1"/>
</dbReference>
<dbReference type="Gene3D" id="6.10.250.2700">
    <property type="match status" value="1"/>
</dbReference>
<evidence type="ECO:0000256" key="6">
    <source>
        <dbReference type="ARBA" id="ARBA00022942"/>
    </source>
</evidence>
<dbReference type="GO" id="GO:0005634">
    <property type="term" value="C:nucleus"/>
    <property type="evidence" value="ECO:0007669"/>
    <property type="project" value="UniProtKB-SubCell"/>
</dbReference>
<dbReference type="InterPro" id="IPR050115">
    <property type="entry name" value="Proteasome_alpha"/>
</dbReference>
<keyword evidence="13" id="KW-1185">Reference proteome</keyword>
<dbReference type="GO" id="GO:0019773">
    <property type="term" value="C:proteasome core complex, alpha-subunit complex"/>
    <property type="evidence" value="ECO:0007669"/>
    <property type="project" value="UniProtKB-UniRule"/>
</dbReference>
<dbReference type="FunFam" id="3.60.20.10:FF:000007">
    <property type="entry name" value="Proteasome subunit alpha type"/>
    <property type="match status" value="1"/>
</dbReference>
<comment type="caution">
    <text evidence="12">The sequence shown here is derived from an EMBL/GenBank/DDBJ whole genome shotgun (WGS) entry which is preliminary data.</text>
</comment>
<proteinExistence type="inferred from homology"/>
<dbReference type="CDD" id="cd03751">
    <property type="entry name" value="proteasome_alpha_type_3"/>
    <property type="match status" value="1"/>
</dbReference>
<dbReference type="GO" id="GO:0006511">
    <property type="term" value="P:ubiquitin-dependent protein catabolic process"/>
    <property type="evidence" value="ECO:0007669"/>
    <property type="project" value="InterPro"/>
</dbReference>
<comment type="subcellular location">
    <subcellularLocation>
        <location evidence="3">Cytoplasm</location>
    </subcellularLocation>
    <subcellularLocation>
        <location evidence="2">Nucleus</location>
    </subcellularLocation>
</comment>
<evidence type="ECO:0000259" key="11">
    <source>
        <dbReference type="SMART" id="SM00948"/>
    </source>
</evidence>
<evidence type="ECO:0000256" key="10">
    <source>
        <dbReference type="SAM" id="MobiDB-lite"/>
    </source>
</evidence>
<dbReference type="SMART" id="SM00948">
    <property type="entry name" value="Proteasome_A_N"/>
    <property type="match status" value="1"/>
</dbReference>
<dbReference type="OrthoDB" id="431557at2759"/>
<keyword evidence="9" id="KW-0175">Coiled coil</keyword>
<keyword evidence="6 8" id="KW-0647">Proteasome</keyword>
<feature type="coiled-coil region" evidence="9">
    <location>
        <begin position="242"/>
        <end position="320"/>
    </location>
</feature>
<name>A0A2P6TZ17_CHLSO</name>
<organism evidence="12 13">
    <name type="scientific">Chlorella sorokiniana</name>
    <name type="common">Freshwater green alga</name>
    <dbReference type="NCBI Taxonomy" id="3076"/>
    <lineage>
        <taxon>Eukaryota</taxon>
        <taxon>Viridiplantae</taxon>
        <taxon>Chlorophyta</taxon>
        <taxon>core chlorophytes</taxon>
        <taxon>Trebouxiophyceae</taxon>
        <taxon>Chlorellales</taxon>
        <taxon>Chlorellaceae</taxon>
        <taxon>Chlorella clade</taxon>
        <taxon>Chlorella</taxon>
    </lineage>
</organism>
<evidence type="ECO:0000256" key="2">
    <source>
        <dbReference type="ARBA" id="ARBA00004123"/>
    </source>
</evidence>
<evidence type="ECO:0000256" key="4">
    <source>
        <dbReference type="ARBA" id="ARBA00021338"/>
    </source>
</evidence>
<dbReference type="InterPro" id="IPR001353">
    <property type="entry name" value="Proteasome_sua/b"/>
</dbReference>
<sequence>MSGIGSGYDLSTSTFSPDGRVFQTDYAQKAVDNSGTVIGIRCKDGVVLGAEKQLISKMLESNSNRRTFPVDRHAGVACAGLAADGRAIVSRAMAEANNYKSFYGDPIPGHVLAERLATYTHLFNMYWSVRPFGVSTLLASYGKEGPHLYLVEPSGTMHRYFGTAVGKGRQGAKNEIEKLKLEEMSCREGITAVAKILHQVHDEEKGFEMELAWICEDSGRQFQRVPQQLAEEAEAAAKAARLENQEQALGKLDTSLAELRQELAAAAAELRQELAEQRKELRQELAEQSKELAEQRKELCQELAEQRKELLAAVAASEARVAAAQKPLVDLVTAAMSALADSNIQPLPHAARQEQEEAEAEACSGSDS</sequence>
<feature type="domain" description="Proteasome alpha-type subunits" evidence="11">
    <location>
        <begin position="8"/>
        <end position="30"/>
    </location>
</feature>
<dbReference type="Gene3D" id="3.60.20.10">
    <property type="entry name" value="Glutamine Phosphoribosylpyrophosphate, subunit 1, domain 1"/>
    <property type="match status" value="1"/>
</dbReference>
<dbReference type="AlphaFoldDB" id="A0A2P6TZ17"/>
<dbReference type="STRING" id="3076.A0A2P6TZ17"/>
<gene>
    <name evidence="12" type="ORF">C2E21_2472</name>
</gene>
<evidence type="ECO:0000256" key="9">
    <source>
        <dbReference type="SAM" id="Coils"/>
    </source>
</evidence>
<evidence type="ECO:0000256" key="3">
    <source>
        <dbReference type="ARBA" id="ARBA00004496"/>
    </source>
</evidence>
<dbReference type="Pfam" id="PF00227">
    <property type="entry name" value="Proteasome"/>
    <property type="match status" value="1"/>
</dbReference>
<keyword evidence="7" id="KW-0539">Nucleus</keyword>
<dbReference type="InterPro" id="IPR029055">
    <property type="entry name" value="Ntn_hydrolases_N"/>
</dbReference>
<keyword evidence="5" id="KW-0963">Cytoplasm</keyword>
<dbReference type="Pfam" id="PF10584">
    <property type="entry name" value="Proteasome_A_N"/>
    <property type="match status" value="1"/>
</dbReference>
<protein>
    <recommendedName>
        <fullName evidence="4">Proteasome subunit alpha type-3</fullName>
    </recommendedName>
</protein>
<evidence type="ECO:0000256" key="5">
    <source>
        <dbReference type="ARBA" id="ARBA00022490"/>
    </source>
</evidence>
<dbReference type="InterPro" id="IPR023332">
    <property type="entry name" value="Proteasome_alpha-type"/>
</dbReference>
<dbReference type="InterPro" id="IPR000426">
    <property type="entry name" value="Proteasome_asu_N"/>
</dbReference>
<feature type="region of interest" description="Disordered" evidence="10">
    <location>
        <begin position="349"/>
        <end position="368"/>
    </location>
</feature>
<evidence type="ECO:0000256" key="7">
    <source>
        <dbReference type="ARBA" id="ARBA00023242"/>
    </source>
</evidence>
<evidence type="ECO:0000256" key="8">
    <source>
        <dbReference type="PROSITE-ProRule" id="PRU00808"/>
    </source>
</evidence>
<evidence type="ECO:0000313" key="13">
    <source>
        <dbReference type="Proteomes" id="UP000239899"/>
    </source>
</evidence>
<dbReference type="Proteomes" id="UP000239899">
    <property type="component" value="Unassembled WGS sequence"/>
</dbReference>
<reference evidence="12 13" key="1">
    <citation type="journal article" date="2018" name="Plant J.">
        <title>Genome sequences of Chlorella sorokiniana UTEX 1602 and Micractinium conductrix SAG 241.80: implications to maltose excretion by a green alga.</title>
        <authorList>
            <person name="Arriola M.B."/>
            <person name="Velmurugan N."/>
            <person name="Zhang Y."/>
            <person name="Plunkett M.H."/>
            <person name="Hondzo H."/>
            <person name="Barney B.M."/>
        </authorList>
    </citation>
    <scope>NUCLEOTIDE SEQUENCE [LARGE SCALE GENOMIC DNA]</scope>
    <source>
        <strain evidence="13">UTEX 1602</strain>
    </source>
</reference>
<comment type="function">
    <text evidence="1">The proteasome is a multicatalytic proteinase complex which is characterized by its ability to cleave peptides with Arg, Phe, Tyr, Leu, and Glu adjacent to the leaving group at neutral or slightly basic pH. The proteasome has an ATP-dependent proteolytic activity.</text>
</comment>